<evidence type="ECO:0000313" key="2">
    <source>
        <dbReference type="Proteomes" id="UP000323257"/>
    </source>
</evidence>
<dbReference type="Pfam" id="PF14137">
    <property type="entry name" value="DUF4304"/>
    <property type="match status" value="1"/>
</dbReference>
<dbReference type="InterPro" id="IPR025412">
    <property type="entry name" value="DUF4304"/>
</dbReference>
<reference evidence="1 2" key="1">
    <citation type="submission" date="2019-07" db="EMBL/GenBank/DDBJ databases">
        <title>Genomic Encyclopedia of Type Strains, Phase III (KMG-III): the genomes of soil and plant-associated and newly described type strains.</title>
        <authorList>
            <person name="Whitman W."/>
        </authorList>
    </citation>
    <scope>NUCLEOTIDE SEQUENCE [LARGE SCALE GENOMIC DNA]</scope>
    <source>
        <strain evidence="1 2">BL24</strain>
    </source>
</reference>
<name>A0A5S5CLN7_9BACL</name>
<sequence>MQDELETIIKEEILQWFKQNKYRRQGRSVFKQLENHGICFNVDSSKYNTSDHKRVWFNSGIFIQSVHDILWGVEERPKFPKEYHCLERKRIGDIRGDWKKYERSYIFEEGKDISQMKVDMLEDFEYFKTYLLGVEKLNFVERYNKLDLDMYHPDYDGVAVYLYLNGYEEASKDKLIKKYHNTKAEFHLNILKRLGISY</sequence>
<accession>A0A5S5CLN7</accession>
<evidence type="ECO:0000313" key="1">
    <source>
        <dbReference type="EMBL" id="TYP79431.1"/>
    </source>
</evidence>
<comment type="caution">
    <text evidence="1">The sequence shown here is derived from an EMBL/GenBank/DDBJ whole genome shotgun (WGS) entry which is preliminary data.</text>
</comment>
<proteinExistence type="predicted"/>
<protein>
    <submittedName>
        <fullName evidence="1">Uncharacterized protein DUF4304</fullName>
    </submittedName>
</protein>
<organism evidence="1 2">
    <name type="scientific">Paenibacillus methanolicus</name>
    <dbReference type="NCBI Taxonomy" id="582686"/>
    <lineage>
        <taxon>Bacteria</taxon>
        <taxon>Bacillati</taxon>
        <taxon>Bacillota</taxon>
        <taxon>Bacilli</taxon>
        <taxon>Bacillales</taxon>
        <taxon>Paenibacillaceae</taxon>
        <taxon>Paenibacillus</taxon>
    </lineage>
</organism>
<dbReference type="AlphaFoldDB" id="A0A5S5CLN7"/>
<dbReference type="Proteomes" id="UP000323257">
    <property type="component" value="Unassembled WGS sequence"/>
</dbReference>
<keyword evidence="2" id="KW-1185">Reference proteome</keyword>
<gene>
    <name evidence="1" type="ORF">BCM02_101549</name>
</gene>
<dbReference type="OrthoDB" id="2598749at2"/>
<dbReference type="EMBL" id="VNHS01000001">
    <property type="protein sequence ID" value="TYP79431.1"/>
    <property type="molecule type" value="Genomic_DNA"/>
</dbReference>
<dbReference type="RefSeq" id="WP_148927495.1">
    <property type="nucleotide sequence ID" value="NZ_VNHS01000001.1"/>
</dbReference>